<evidence type="ECO:0000313" key="2">
    <source>
        <dbReference type="Proteomes" id="UP000245699"/>
    </source>
</evidence>
<reference evidence="1 2" key="1">
    <citation type="journal article" date="2018" name="MBio">
        <title>Comparative Genomics Reveals the Core Gene Toolbox for the Fungus-Insect Symbiosis.</title>
        <authorList>
            <person name="Wang Y."/>
            <person name="Stata M."/>
            <person name="Wang W."/>
            <person name="Stajich J.E."/>
            <person name="White M.M."/>
            <person name="Moncalvo J.M."/>
        </authorList>
    </citation>
    <scope>NUCLEOTIDE SEQUENCE [LARGE SCALE GENOMIC DNA]</scope>
    <source>
        <strain evidence="1 2">AUS-77-4</strain>
    </source>
</reference>
<dbReference type="AlphaFoldDB" id="A0A2T9Z686"/>
<proteinExistence type="predicted"/>
<keyword evidence="2" id="KW-1185">Reference proteome</keyword>
<evidence type="ECO:0000313" key="1">
    <source>
        <dbReference type="EMBL" id="PVV00116.1"/>
    </source>
</evidence>
<dbReference type="OrthoDB" id="5767191at2759"/>
<dbReference type="STRING" id="61424.A0A2T9Z686"/>
<sequence>MNQLCKNVLVRSFFGMQTISRSFPPQNIFSLGILNNTLINHHSTKDPKNYIKKIIKKAKLKEEKALEKSKNDSSHMDQVDQEAVEAVMISRDNIWKTFKEIEGEKVMISSNMLDKYKPTTGKYVEYLAKTPEQLYALYGNSVHTVLAINNEEITAERKELIRSIAAGFNIKILREYLKLKKLDFKGPKKVLILRIIREVWGMEHEVSNMNLKLIRYIKMNANLRKKVIRPAPENYFELTESSDFLDSLGKKHDTKITPAKDKSLLIEGSMNKILLTEKGITNELIRRNTVNIDLGNYTASSKQKRYNEINSMISLGYKTTGALLKYDADTRMLSICTKKIVESSKLKQKLLHVFGNSNSGTLALVNMKNLSNYALIPASDPLSLENFESRLYKNRFSAITSGDQDSFDLENLSLVSFTGAGCVDIPLSLSEYWGNIISTQMKSTMKSVETTKSGGESIRPEFYLELGRMYTGYSSEEEYYEGTKGDVRILDYLKPTGAHQMFSNRVSPHPWLSELDGKSSENGVLKLAWIPENDKVERNGPNSEYLMKVTTKDNTNVKEISSLEKIVDINHSVLLVPNSKYDLRLKGYTVIDKSKEIESCMDLNTIINNLNSKDVVINIHRLARKKLELSDGVYTLGSISVENSTEFSLTNGYSMVVKKTIDILNNSEDFKVKLRPTKVWDDYQSLDNLAKNIKDSVEWQKFISFCVKATHDSPSTRFGMV</sequence>
<dbReference type="Proteomes" id="UP000245699">
    <property type="component" value="Unassembled WGS sequence"/>
</dbReference>
<gene>
    <name evidence="1" type="ORF">BB559_000099</name>
</gene>
<dbReference type="EMBL" id="MBFT01000006">
    <property type="protein sequence ID" value="PVV00116.1"/>
    <property type="molecule type" value="Genomic_DNA"/>
</dbReference>
<name>A0A2T9Z686_9FUNG</name>
<protein>
    <submittedName>
        <fullName evidence="1">Uncharacterized protein</fullName>
    </submittedName>
</protein>
<accession>A0A2T9Z686</accession>
<organism evidence="1 2">
    <name type="scientific">Furculomyces boomerangus</name>
    <dbReference type="NCBI Taxonomy" id="61424"/>
    <lineage>
        <taxon>Eukaryota</taxon>
        <taxon>Fungi</taxon>
        <taxon>Fungi incertae sedis</taxon>
        <taxon>Zoopagomycota</taxon>
        <taxon>Kickxellomycotina</taxon>
        <taxon>Harpellomycetes</taxon>
        <taxon>Harpellales</taxon>
        <taxon>Harpellaceae</taxon>
        <taxon>Furculomyces</taxon>
    </lineage>
</organism>
<comment type="caution">
    <text evidence="1">The sequence shown here is derived from an EMBL/GenBank/DDBJ whole genome shotgun (WGS) entry which is preliminary data.</text>
</comment>